<sequence>MSVIRQPGILGRTTRQRIVGLTAALSIATVEAVTVGLWFGLVVGSRTTSTALAGLGILFCGSLLRAGVFGATVSDVRDLCQPHRLAAALALTGGWVVWLLVAELIGDVTGLLVATVVFTGILTGQFILERSVFSTQMHSATVRTALIPALLLAVGAATLLASAWFTDLRFITPPLSLEITTVVLWIDVQHLGYLSFGLFAFLAHQQRFEQFLGPYRGT</sequence>
<feature type="transmembrane region" description="Helical" evidence="1">
    <location>
        <begin position="182"/>
        <end position="203"/>
    </location>
</feature>
<dbReference type="AlphaFoldDB" id="A0A4D6HP74"/>
<protein>
    <submittedName>
        <fullName evidence="2">Uncharacterized protein</fullName>
    </submittedName>
</protein>
<dbReference type="GeneID" id="39852668"/>
<dbReference type="EMBL" id="CP031305">
    <property type="protein sequence ID" value="QCC55743.1"/>
    <property type="molecule type" value="Genomic_DNA"/>
</dbReference>
<reference evidence="2 3" key="1">
    <citation type="journal article" date="2019" name="Nat. Commun.">
        <title>A new type of DNA phosphorothioation-based antiviral system in archaea.</title>
        <authorList>
            <person name="Xiong L."/>
            <person name="Liu S."/>
            <person name="Chen S."/>
            <person name="Xiao Y."/>
            <person name="Zhu B."/>
            <person name="Gao Y."/>
            <person name="Zhang Y."/>
            <person name="Chen B."/>
            <person name="Luo J."/>
            <person name="Deng Z."/>
            <person name="Chen X."/>
            <person name="Wang L."/>
            <person name="Chen S."/>
        </authorList>
    </citation>
    <scope>NUCLEOTIDE SEQUENCE [LARGE SCALE GENOMIC DNA]</scope>
    <source>
        <strain evidence="2 3">JCM 10635</strain>
    </source>
</reference>
<accession>A0A4D6HP74</accession>
<evidence type="ECO:0000256" key="1">
    <source>
        <dbReference type="SAM" id="Phobius"/>
    </source>
</evidence>
<feature type="transmembrane region" description="Helical" evidence="1">
    <location>
        <begin position="21"/>
        <end position="39"/>
    </location>
</feature>
<dbReference type="Proteomes" id="UP000296822">
    <property type="component" value="Chromosome"/>
</dbReference>
<name>A0A4D6HP74_9EURY</name>
<feature type="transmembrane region" description="Helical" evidence="1">
    <location>
        <begin position="85"/>
        <end position="102"/>
    </location>
</feature>
<evidence type="ECO:0000313" key="3">
    <source>
        <dbReference type="Proteomes" id="UP000296822"/>
    </source>
</evidence>
<proteinExistence type="predicted"/>
<feature type="transmembrane region" description="Helical" evidence="1">
    <location>
        <begin position="108"/>
        <end position="128"/>
    </location>
</feature>
<feature type="transmembrane region" description="Helical" evidence="1">
    <location>
        <begin position="51"/>
        <end position="73"/>
    </location>
</feature>
<organism evidence="2 3">
    <name type="scientific">Natronorubrum bangense</name>
    <dbReference type="NCBI Taxonomy" id="61858"/>
    <lineage>
        <taxon>Archaea</taxon>
        <taxon>Methanobacteriati</taxon>
        <taxon>Methanobacteriota</taxon>
        <taxon>Stenosarchaea group</taxon>
        <taxon>Halobacteria</taxon>
        <taxon>Halobacteriales</taxon>
        <taxon>Natrialbaceae</taxon>
        <taxon>Natronorubrum</taxon>
    </lineage>
</organism>
<feature type="transmembrane region" description="Helical" evidence="1">
    <location>
        <begin position="140"/>
        <end position="162"/>
    </location>
</feature>
<keyword evidence="1" id="KW-0472">Membrane</keyword>
<dbReference type="KEGG" id="nbg:DV706_15470"/>
<gene>
    <name evidence="2" type="ORF">DV706_15470</name>
</gene>
<keyword evidence="1" id="KW-0812">Transmembrane</keyword>
<evidence type="ECO:0000313" key="2">
    <source>
        <dbReference type="EMBL" id="QCC55743.1"/>
    </source>
</evidence>
<dbReference type="RefSeq" id="WP_006067675.1">
    <property type="nucleotide sequence ID" value="NZ_CP031305.1"/>
</dbReference>
<keyword evidence="1" id="KW-1133">Transmembrane helix</keyword>